<sequence>MHGHRHDCLCAAMVQKLGMGKMDPYSNVRLVKEILKGNSRQKYNSKAYCLYTTPWLVVEPCRPGGGGRGRGGGGPPGGGGGGDATLAGGLCTCSGTMAAWFGCSCGCGTVGWWTGWRGPPTVWEMGLSCLMKFWRAAGPEPSFCLICRKIGFSQQIISRPSLATKAATEQTSIPPKSCETSSTQNRYL</sequence>
<accession>A0A915JVU4</accession>
<proteinExistence type="predicted"/>
<dbReference type="Proteomes" id="UP000887565">
    <property type="component" value="Unplaced"/>
</dbReference>
<keyword evidence="2" id="KW-1185">Reference proteome</keyword>
<name>A0A915JVU4_ROMCU</name>
<dbReference type="WBParaSite" id="nRc.2.0.1.t30431-RA">
    <property type="protein sequence ID" value="nRc.2.0.1.t30431-RA"/>
    <property type="gene ID" value="nRc.2.0.1.g30431"/>
</dbReference>
<evidence type="ECO:0000313" key="2">
    <source>
        <dbReference type="Proteomes" id="UP000887565"/>
    </source>
</evidence>
<protein>
    <submittedName>
        <fullName evidence="3">Uncharacterized protein</fullName>
    </submittedName>
</protein>
<reference evidence="3" key="1">
    <citation type="submission" date="2022-11" db="UniProtKB">
        <authorList>
            <consortium name="WormBaseParasite"/>
        </authorList>
    </citation>
    <scope>IDENTIFICATION</scope>
</reference>
<feature type="region of interest" description="Disordered" evidence="1">
    <location>
        <begin position="167"/>
        <end position="188"/>
    </location>
</feature>
<dbReference type="AlphaFoldDB" id="A0A915JVU4"/>
<organism evidence="2 3">
    <name type="scientific">Romanomermis culicivorax</name>
    <name type="common">Nematode worm</name>
    <dbReference type="NCBI Taxonomy" id="13658"/>
    <lineage>
        <taxon>Eukaryota</taxon>
        <taxon>Metazoa</taxon>
        <taxon>Ecdysozoa</taxon>
        <taxon>Nematoda</taxon>
        <taxon>Enoplea</taxon>
        <taxon>Dorylaimia</taxon>
        <taxon>Mermithida</taxon>
        <taxon>Mermithoidea</taxon>
        <taxon>Mermithidae</taxon>
        <taxon>Romanomermis</taxon>
    </lineage>
</organism>
<evidence type="ECO:0000313" key="3">
    <source>
        <dbReference type="WBParaSite" id="nRc.2.0.1.t30431-RA"/>
    </source>
</evidence>
<evidence type="ECO:0000256" key="1">
    <source>
        <dbReference type="SAM" id="MobiDB-lite"/>
    </source>
</evidence>